<organism evidence="2 3">
    <name type="scientific">Litorisediminicola beolgyonensis</name>
    <dbReference type="NCBI Taxonomy" id="1173614"/>
    <lineage>
        <taxon>Bacteria</taxon>
        <taxon>Pseudomonadati</taxon>
        <taxon>Pseudomonadota</taxon>
        <taxon>Alphaproteobacteria</taxon>
        <taxon>Rhodobacterales</taxon>
        <taxon>Paracoccaceae</taxon>
        <taxon>Litorisediminicola</taxon>
    </lineage>
</organism>
<dbReference type="InterPro" id="IPR032793">
    <property type="entry name" value="RE_EcoO109IR"/>
</dbReference>
<dbReference type="SUPFAM" id="SSF52980">
    <property type="entry name" value="Restriction endonuclease-like"/>
    <property type="match status" value="1"/>
</dbReference>
<feature type="domain" description="Type II restriction endonuclease EcoO109IR" evidence="1">
    <location>
        <begin position="25"/>
        <end position="199"/>
    </location>
</feature>
<protein>
    <submittedName>
        <fullName evidence="2">PmeII family type II restriction endonuclease</fullName>
    </submittedName>
</protein>
<evidence type="ECO:0000259" key="1">
    <source>
        <dbReference type="Pfam" id="PF14511"/>
    </source>
</evidence>
<gene>
    <name evidence="2" type="ORF">ACFQ4E_17690</name>
</gene>
<evidence type="ECO:0000313" key="2">
    <source>
        <dbReference type="EMBL" id="MFD1344267.1"/>
    </source>
</evidence>
<dbReference type="GO" id="GO:0004519">
    <property type="term" value="F:endonuclease activity"/>
    <property type="evidence" value="ECO:0007669"/>
    <property type="project" value="UniProtKB-KW"/>
</dbReference>
<reference evidence="3" key="1">
    <citation type="journal article" date="2019" name="Int. J. Syst. Evol. Microbiol.">
        <title>The Global Catalogue of Microorganisms (GCM) 10K type strain sequencing project: providing services to taxonomists for standard genome sequencing and annotation.</title>
        <authorList>
            <consortium name="The Broad Institute Genomics Platform"/>
            <consortium name="The Broad Institute Genome Sequencing Center for Infectious Disease"/>
            <person name="Wu L."/>
            <person name="Ma J."/>
        </authorList>
    </citation>
    <scope>NUCLEOTIDE SEQUENCE [LARGE SCALE GENOMIC DNA]</scope>
    <source>
        <strain evidence="3">CCUG 62953</strain>
    </source>
</reference>
<keyword evidence="2" id="KW-0378">Hydrolase</keyword>
<dbReference type="InterPro" id="IPR011335">
    <property type="entry name" value="Restrct_endonuc-II-like"/>
</dbReference>
<dbReference type="Proteomes" id="UP001597135">
    <property type="component" value="Unassembled WGS sequence"/>
</dbReference>
<dbReference type="Pfam" id="PF14511">
    <property type="entry name" value="RE_EcoO109I"/>
    <property type="match status" value="1"/>
</dbReference>
<keyword evidence="2" id="KW-0540">Nuclease</keyword>
<name>A0ABW3ZN75_9RHOB</name>
<comment type="caution">
    <text evidence="2">The sequence shown here is derived from an EMBL/GenBank/DDBJ whole genome shotgun (WGS) entry which is preliminary data.</text>
</comment>
<dbReference type="EMBL" id="JBHTMU010000043">
    <property type="protein sequence ID" value="MFD1344267.1"/>
    <property type="molecule type" value="Genomic_DNA"/>
</dbReference>
<accession>A0ABW3ZN75</accession>
<keyword evidence="2" id="KW-0255">Endonuclease</keyword>
<proteinExistence type="predicted"/>
<keyword evidence="3" id="KW-1185">Reference proteome</keyword>
<evidence type="ECO:0000313" key="3">
    <source>
        <dbReference type="Proteomes" id="UP001597135"/>
    </source>
</evidence>
<sequence>MAEGEGPSDSEIADAIEGFAQQFGFWYTRVIAEAVGSYRKLVIGRINPLVRQMEFNALGATDVARRLVQDYVNRNYVTAGGWAIEKMAIALGGNNAKAAAEGIDLHRYDPDTGDEHLYVIKSGTVTRNSDILKALKNHARRAEKLINQGGGKKRVFANYAVATGSTTSTFHDGIFRPSSAQFWSEVSGLEADKALRLVREIAIQAGKIINEDSQPHIDAMRALVEAYLETEPGSGEVDWDFVFDRTMREKDEWKAEDAARHARAVKGLAATGYVVVKKAKRPA</sequence>